<dbReference type="Proteomes" id="UP000233469">
    <property type="component" value="Unassembled WGS sequence"/>
</dbReference>
<organism evidence="1 2">
    <name type="scientific">Rhizophagus irregularis</name>
    <dbReference type="NCBI Taxonomy" id="588596"/>
    <lineage>
        <taxon>Eukaryota</taxon>
        <taxon>Fungi</taxon>
        <taxon>Fungi incertae sedis</taxon>
        <taxon>Mucoromycota</taxon>
        <taxon>Glomeromycotina</taxon>
        <taxon>Glomeromycetes</taxon>
        <taxon>Glomerales</taxon>
        <taxon>Glomeraceae</taxon>
        <taxon>Rhizophagus</taxon>
    </lineage>
</organism>
<proteinExistence type="predicted"/>
<dbReference type="EMBL" id="LLXL01003425">
    <property type="protein sequence ID" value="PKK58718.1"/>
    <property type="molecule type" value="Genomic_DNA"/>
</dbReference>
<sequence>MTYTNGVDGFDPVLIISPNQTWINQHSLQAYQVIIDAFATDGLQQNDRRDENSRSVFHFANMTEMYTVHGNIRT</sequence>
<reference evidence="1 2" key="1">
    <citation type="submission" date="2016-04" db="EMBL/GenBank/DDBJ databases">
        <title>Genome analyses suggest a sexual origin of heterokaryosis in a supposedly ancient asexual fungus.</title>
        <authorList>
            <person name="Ropars J."/>
            <person name="Sedzielewska K."/>
            <person name="Noel J."/>
            <person name="Charron P."/>
            <person name="Farinelli L."/>
            <person name="Marton T."/>
            <person name="Kruger M."/>
            <person name="Pelin A."/>
            <person name="Brachmann A."/>
            <person name="Corradi N."/>
        </authorList>
    </citation>
    <scope>NUCLEOTIDE SEQUENCE [LARGE SCALE GENOMIC DNA]</scope>
    <source>
        <strain evidence="1 2">C2</strain>
    </source>
</reference>
<name>A0A2N1MAQ2_9GLOM</name>
<gene>
    <name evidence="1" type="ORF">RhiirC2_795873</name>
</gene>
<dbReference type="VEuPathDB" id="FungiDB:FUN_020481"/>
<protein>
    <submittedName>
        <fullName evidence="1">Uncharacterized protein</fullName>
    </submittedName>
</protein>
<comment type="caution">
    <text evidence="1">The sequence shown here is derived from an EMBL/GenBank/DDBJ whole genome shotgun (WGS) entry which is preliminary data.</text>
</comment>
<evidence type="ECO:0000313" key="1">
    <source>
        <dbReference type="EMBL" id="PKK58718.1"/>
    </source>
</evidence>
<dbReference type="AlphaFoldDB" id="A0A2N1MAQ2"/>
<accession>A0A2N1MAQ2</accession>
<evidence type="ECO:0000313" key="2">
    <source>
        <dbReference type="Proteomes" id="UP000233469"/>
    </source>
</evidence>
<reference evidence="1 2" key="2">
    <citation type="submission" date="2017-10" db="EMBL/GenBank/DDBJ databases">
        <title>Extensive intraspecific genome diversity in a model arbuscular mycorrhizal fungus.</title>
        <authorList>
            <person name="Chen E.C.H."/>
            <person name="Morin E."/>
            <person name="Baudet D."/>
            <person name="Noel J."/>
            <person name="Ndikumana S."/>
            <person name="Charron P."/>
            <person name="St-Onge C."/>
            <person name="Giorgi J."/>
            <person name="Grigoriev I.V."/>
            <person name="Roux C."/>
            <person name="Martin F.M."/>
            <person name="Corradi N."/>
        </authorList>
    </citation>
    <scope>NUCLEOTIDE SEQUENCE [LARGE SCALE GENOMIC DNA]</scope>
    <source>
        <strain evidence="1 2">C2</strain>
    </source>
</reference>